<dbReference type="PROSITE" id="PS50931">
    <property type="entry name" value="HTH_LYSR"/>
    <property type="match status" value="1"/>
</dbReference>
<dbReference type="AlphaFoldDB" id="A0A1H7F722"/>
<dbReference type="PRINTS" id="PR00039">
    <property type="entry name" value="HTHLYSR"/>
</dbReference>
<dbReference type="SUPFAM" id="SSF46785">
    <property type="entry name" value="Winged helix' DNA-binding domain"/>
    <property type="match status" value="1"/>
</dbReference>
<keyword evidence="3 6" id="KW-0238">DNA-binding</keyword>
<feature type="domain" description="HTH lysR-type" evidence="5">
    <location>
        <begin position="8"/>
        <end position="65"/>
    </location>
</feature>
<dbReference type="EMBL" id="FOAS01000001">
    <property type="protein sequence ID" value="SEK21899.1"/>
    <property type="molecule type" value="Genomic_DNA"/>
</dbReference>
<dbReference type="GO" id="GO:0003700">
    <property type="term" value="F:DNA-binding transcription factor activity"/>
    <property type="evidence" value="ECO:0007669"/>
    <property type="project" value="InterPro"/>
</dbReference>
<reference evidence="6 7" key="1">
    <citation type="submission" date="2016-10" db="EMBL/GenBank/DDBJ databases">
        <authorList>
            <person name="de Groot N.N."/>
        </authorList>
    </citation>
    <scope>NUCLEOTIDE SEQUENCE [LARGE SCALE GENOMIC DNA]</scope>
    <source>
        <strain evidence="6 7">JCM 19513</strain>
    </source>
</reference>
<evidence type="ECO:0000259" key="5">
    <source>
        <dbReference type="PROSITE" id="PS50931"/>
    </source>
</evidence>
<proteinExistence type="inferred from homology"/>
<dbReference type="InterPro" id="IPR000847">
    <property type="entry name" value="LysR_HTH_N"/>
</dbReference>
<dbReference type="PANTHER" id="PTHR30126:SF5">
    <property type="entry name" value="HTH-TYPE TRANSCRIPTIONAL ACTIVATOR CMPR"/>
    <property type="match status" value="1"/>
</dbReference>
<evidence type="ECO:0000313" key="6">
    <source>
        <dbReference type="EMBL" id="SEK21899.1"/>
    </source>
</evidence>
<dbReference type="RefSeq" id="WP_074864096.1">
    <property type="nucleotide sequence ID" value="NZ_FOAS01000001.1"/>
</dbReference>
<dbReference type="InterPro" id="IPR036388">
    <property type="entry name" value="WH-like_DNA-bd_sf"/>
</dbReference>
<dbReference type="Gene3D" id="1.10.10.10">
    <property type="entry name" value="Winged helix-like DNA-binding domain superfamily/Winged helix DNA-binding domain"/>
    <property type="match status" value="1"/>
</dbReference>
<sequence length="307" mass="34287">MRKELTRITFRQLEVFRAVCEHLSYSRAAEAMALTQPAVSLQIKQLEELLGQPLFDYVGKKLHLTPAAEALLATCEQLLSQLQALDMRLSTLQGALQGTLQLAAESSAKYLTPHLFAAFRAQHPKVSLSLTVTNRAQLIRRLGDNRDDLTLMSQPPQDMALEFFPLLDNPIVAVAPAGHPLSHAAQLPLSALENYPLLSREPGSGTRKAVEEFLQQQRVHFKQGMELMSLEAQREGVLAGLGLALLPRHAVRGELGSGQLLELPVEGLPFKRSWCLLYPRQKRLSPVAEAFYRFCQQERLNLQRQLA</sequence>
<dbReference type="Pfam" id="PF00126">
    <property type="entry name" value="HTH_1"/>
    <property type="match status" value="1"/>
</dbReference>
<evidence type="ECO:0000313" key="7">
    <source>
        <dbReference type="Proteomes" id="UP000185766"/>
    </source>
</evidence>
<dbReference type="FunFam" id="1.10.10.10:FF:000001">
    <property type="entry name" value="LysR family transcriptional regulator"/>
    <property type="match status" value="1"/>
</dbReference>
<keyword evidence="7" id="KW-1185">Reference proteome</keyword>
<dbReference type="Gene3D" id="3.40.190.290">
    <property type="match status" value="1"/>
</dbReference>
<protein>
    <submittedName>
        <fullName evidence="6">DNA-binding transcriptional regulator, LysR family</fullName>
    </submittedName>
</protein>
<organism evidence="6 7">
    <name type="scientific">Atopomonas hussainii</name>
    <dbReference type="NCBI Taxonomy" id="1429083"/>
    <lineage>
        <taxon>Bacteria</taxon>
        <taxon>Pseudomonadati</taxon>
        <taxon>Pseudomonadota</taxon>
        <taxon>Gammaproteobacteria</taxon>
        <taxon>Pseudomonadales</taxon>
        <taxon>Pseudomonadaceae</taxon>
        <taxon>Atopomonas</taxon>
    </lineage>
</organism>
<evidence type="ECO:0000256" key="2">
    <source>
        <dbReference type="ARBA" id="ARBA00023015"/>
    </source>
</evidence>
<keyword evidence="4" id="KW-0804">Transcription</keyword>
<dbReference type="Pfam" id="PF03466">
    <property type="entry name" value="LysR_substrate"/>
    <property type="match status" value="1"/>
</dbReference>
<dbReference type="InterPro" id="IPR005119">
    <property type="entry name" value="LysR_subst-bd"/>
</dbReference>
<dbReference type="GO" id="GO:0000976">
    <property type="term" value="F:transcription cis-regulatory region binding"/>
    <property type="evidence" value="ECO:0007669"/>
    <property type="project" value="TreeGrafter"/>
</dbReference>
<evidence type="ECO:0000256" key="3">
    <source>
        <dbReference type="ARBA" id="ARBA00023125"/>
    </source>
</evidence>
<dbReference type="SUPFAM" id="SSF53850">
    <property type="entry name" value="Periplasmic binding protein-like II"/>
    <property type="match status" value="1"/>
</dbReference>
<dbReference type="InterPro" id="IPR036390">
    <property type="entry name" value="WH_DNA-bd_sf"/>
</dbReference>
<dbReference type="Proteomes" id="UP000185766">
    <property type="component" value="Unassembled WGS sequence"/>
</dbReference>
<evidence type="ECO:0000256" key="1">
    <source>
        <dbReference type="ARBA" id="ARBA00009437"/>
    </source>
</evidence>
<keyword evidence="2" id="KW-0805">Transcription regulation</keyword>
<evidence type="ECO:0000256" key="4">
    <source>
        <dbReference type="ARBA" id="ARBA00023163"/>
    </source>
</evidence>
<gene>
    <name evidence="6" type="ORF">SAMN05216214_101133</name>
</gene>
<accession>A0A1H7F722</accession>
<comment type="similarity">
    <text evidence="1">Belongs to the LysR transcriptional regulatory family.</text>
</comment>
<name>A0A1H7F722_9GAMM</name>
<dbReference type="PANTHER" id="PTHR30126">
    <property type="entry name" value="HTH-TYPE TRANSCRIPTIONAL REGULATOR"/>
    <property type="match status" value="1"/>
</dbReference>
<dbReference type="STRING" id="1429083.GCA_001885685_02421"/>